<accession>A0A1W1HCZ6</accession>
<protein>
    <submittedName>
        <fullName evidence="1">Genome sequencing data, contig C317</fullName>
    </submittedName>
</protein>
<evidence type="ECO:0000313" key="1">
    <source>
        <dbReference type="EMBL" id="SLM30371.1"/>
    </source>
</evidence>
<sequence length="81" mass="9269">MFWSNDKLKFAICITSEGYNDLENRKIYRIVPDEKALLAGCLRVIDESGEDYLYPTDSFLIVEFSDEIETKLLKSIVAEAA</sequence>
<keyword evidence="2" id="KW-1185">Reference proteome</keyword>
<dbReference type="STRING" id="1246637.MTBBW1_2200025"/>
<dbReference type="AlphaFoldDB" id="A0A1W1HCZ6"/>
<evidence type="ECO:0000313" key="2">
    <source>
        <dbReference type="Proteomes" id="UP000191931"/>
    </source>
</evidence>
<reference evidence="1 2" key="1">
    <citation type="submission" date="2017-03" db="EMBL/GenBank/DDBJ databases">
        <authorList>
            <person name="Afonso C.L."/>
            <person name="Miller P.J."/>
            <person name="Scott M.A."/>
            <person name="Spackman E."/>
            <person name="Goraichik I."/>
            <person name="Dimitrov K.M."/>
            <person name="Suarez D.L."/>
            <person name="Swayne D.E."/>
        </authorList>
    </citation>
    <scope>NUCLEOTIDE SEQUENCE [LARGE SCALE GENOMIC DNA]</scope>
    <source>
        <strain evidence="1">PRJEB14757</strain>
    </source>
</reference>
<dbReference type="Proteomes" id="UP000191931">
    <property type="component" value="Unassembled WGS sequence"/>
</dbReference>
<organism evidence="1 2">
    <name type="scientific">Desulfamplus magnetovallimortis</name>
    <dbReference type="NCBI Taxonomy" id="1246637"/>
    <lineage>
        <taxon>Bacteria</taxon>
        <taxon>Pseudomonadati</taxon>
        <taxon>Thermodesulfobacteriota</taxon>
        <taxon>Desulfobacteria</taxon>
        <taxon>Desulfobacterales</taxon>
        <taxon>Desulfobacteraceae</taxon>
        <taxon>Desulfamplus</taxon>
    </lineage>
</organism>
<proteinExistence type="predicted"/>
<dbReference type="EMBL" id="FWEV01000136">
    <property type="protein sequence ID" value="SLM30371.1"/>
    <property type="molecule type" value="Genomic_DNA"/>
</dbReference>
<dbReference type="OrthoDB" id="5569763at2"/>
<name>A0A1W1HCZ6_9BACT</name>
<gene>
    <name evidence="1" type="ORF">MTBBW1_2200025</name>
</gene>